<evidence type="ECO:0000313" key="9">
    <source>
        <dbReference type="Proteomes" id="UP000005551"/>
    </source>
</evidence>
<comment type="similarity">
    <text evidence="1">Belongs to the N(4)/N(6)-methyltransferase family.</text>
</comment>
<evidence type="ECO:0000256" key="1">
    <source>
        <dbReference type="ARBA" id="ARBA00006594"/>
    </source>
</evidence>
<name>I5BW86_9BACT</name>
<keyword evidence="9" id="KW-1185">Reference proteome</keyword>
<evidence type="ECO:0000256" key="6">
    <source>
        <dbReference type="ARBA" id="ARBA00047942"/>
    </source>
</evidence>
<dbReference type="InterPro" id="IPR002295">
    <property type="entry name" value="N4/N6-MTase_EcoPI_Mod-like"/>
</dbReference>
<sequence length="346" mass="40194">MEKITKDHPLSGSQDILADNIQKLKEIFPEVFSEGRVDFEKLQLLLGDLITPKDDLYGLNWWGKSEAIKESMKRSLGTLRPDKESSKNWDTTENLYIEGDNLEVLKLLQKSYNAKIKMIYIDPPYNTGKDFVYKDNYKDNLKNYLEQTGQVDSEGVKQSTNPKEDGRYHSNWLNMMYPRLKLARNLLTEDGVIFISIDDNEVHNLRNICDEIFGENNFIATTVRKRRDSQANLSNNISVIHEYVLIYSKTSFSTLNRIKGEIDEADYKNPDNDLRGPYVTMPCTNIGGAVYEVVSPTGNVIKEEWRFKKETFDKLLLDNKIVFPRGGEGKPRYKLFFIRKKRKLEF</sequence>
<accession>I5BW86</accession>
<evidence type="ECO:0000256" key="2">
    <source>
        <dbReference type="ARBA" id="ARBA00011900"/>
    </source>
</evidence>
<evidence type="ECO:0000259" key="7">
    <source>
        <dbReference type="Pfam" id="PF01555"/>
    </source>
</evidence>
<dbReference type="GO" id="GO:0032259">
    <property type="term" value="P:methylation"/>
    <property type="evidence" value="ECO:0007669"/>
    <property type="project" value="UniProtKB-KW"/>
</dbReference>
<dbReference type="PRINTS" id="PR00506">
    <property type="entry name" value="D21N6MTFRASE"/>
</dbReference>
<dbReference type="Gene3D" id="3.40.50.150">
    <property type="entry name" value="Vaccinia Virus protein VP39"/>
    <property type="match status" value="1"/>
</dbReference>
<dbReference type="InterPro" id="IPR002052">
    <property type="entry name" value="DNA_methylase_N6_adenine_CS"/>
</dbReference>
<keyword evidence="4" id="KW-0808">Transferase</keyword>
<comment type="caution">
    <text evidence="8">The sequence shown here is derived from an EMBL/GenBank/DDBJ whole genome shotgun (WGS) entry which is preliminary data.</text>
</comment>
<dbReference type="GO" id="GO:0008170">
    <property type="term" value="F:N-methyltransferase activity"/>
    <property type="evidence" value="ECO:0007669"/>
    <property type="project" value="InterPro"/>
</dbReference>
<dbReference type="OrthoDB" id="9800801at2"/>
<dbReference type="GO" id="GO:0003677">
    <property type="term" value="F:DNA binding"/>
    <property type="evidence" value="ECO:0007669"/>
    <property type="project" value="InterPro"/>
</dbReference>
<dbReference type="InterPro" id="IPR002941">
    <property type="entry name" value="DNA_methylase_N4/N6"/>
</dbReference>
<dbReference type="STRING" id="1189621.A3SI_17127"/>
<dbReference type="PROSITE" id="PS00092">
    <property type="entry name" value="N6_MTASE"/>
    <property type="match status" value="1"/>
</dbReference>
<dbReference type="Proteomes" id="UP000005551">
    <property type="component" value="Unassembled WGS sequence"/>
</dbReference>
<dbReference type="EMBL" id="AJYA01000054">
    <property type="protein sequence ID" value="EIM73838.1"/>
    <property type="molecule type" value="Genomic_DNA"/>
</dbReference>
<dbReference type="PATRIC" id="fig|1189621.3.peg.3557"/>
<evidence type="ECO:0000256" key="4">
    <source>
        <dbReference type="ARBA" id="ARBA00022679"/>
    </source>
</evidence>
<dbReference type="AlphaFoldDB" id="I5BW86"/>
<dbReference type="Pfam" id="PF01555">
    <property type="entry name" value="N6_N4_Mtase"/>
    <property type="match status" value="1"/>
</dbReference>
<reference evidence="8 9" key="1">
    <citation type="submission" date="2012-05" db="EMBL/GenBank/DDBJ databases">
        <title>Genome sequence of Nitritalea halalkaliphila LW7.</title>
        <authorList>
            <person name="Jangir P.K."/>
            <person name="Singh A."/>
            <person name="Shivaji S."/>
            <person name="Sharma R."/>
        </authorList>
    </citation>
    <scope>NUCLEOTIDE SEQUENCE [LARGE SCALE GENOMIC DNA]</scope>
    <source>
        <strain evidence="8 9">LW7</strain>
    </source>
</reference>
<feature type="domain" description="DNA methylase N-4/N-6" evidence="7">
    <location>
        <begin position="116"/>
        <end position="308"/>
    </location>
</feature>
<comment type="catalytic activity">
    <reaction evidence="6">
        <text>a 2'-deoxyadenosine in DNA + S-adenosyl-L-methionine = an N(6)-methyl-2'-deoxyadenosine in DNA + S-adenosyl-L-homocysteine + H(+)</text>
        <dbReference type="Rhea" id="RHEA:15197"/>
        <dbReference type="Rhea" id="RHEA-COMP:12418"/>
        <dbReference type="Rhea" id="RHEA-COMP:12419"/>
        <dbReference type="ChEBI" id="CHEBI:15378"/>
        <dbReference type="ChEBI" id="CHEBI:57856"/>
        <dbReference type="ChEBI" id="CHEBI:59789"/>
        <dbReference type="ChEBI" id="CHEBI:90615"/>
        <dbReference type="ChEBI" id="CHEBI:90616"/>
        <dbReference type="EC" id="2.1.1.72"/>
    </reaction>
</comment>
<dbReference type="InterPro" id="IPR029063">
    <property type="entry name" value="SAM-dependent_MTases_sf"/>
</dbReference>
<evidence type="ECO:0000256" key="3">
    <source>
        <dbReference type="ARBA" id="ARBA00022603"/>
    </source>
</evidence>
<keyword evidence="5" id="KW-0949">S-adenosyl-L-methionine</keyword>
<evidence type="ECO:0000256" key="5">
    <source>
        <dbReference type="ARBA" id="ARBA00022691"/>
    </source>
</evidence>
<organism evidence="8 9">
    <name type="scientific">Nitritalea halalkaliphila LW7</name>
    <dbReference type="NCBI Taxonomy" id="1189621"/>
    <lineage>
        <taxon>Bacteria</taxon>
        <taxon>Pseudomonadati</taxon>
        <taxon>Bacteroidota</taxon>
        <taxon>Cytophagia</taxon>
        <taxon>Cytophagales</taxon>
        <taxon>Cyclobacteriaceae</taxon>
        <taxon>Nitritalea</taxon>
    </lineage>
</organism>
<keyword evidence="3 8" id="KW-0489">Methyltransferase</keyword>
<dbReference type="SUPFAM" id="SSF53335">
    <property type="entry name" value="S-adenosyl-L-methionine-dependent methyltransferases"/>
    <property type="match status" value="1"/>
</dbReference>
<gene>
    <name evidence="8" type="ORF">A3SI_17127</name>
</gene>
<proteinExistence type="inferred from homology"/>
<dbReference type="GO" id="GO:0009007">
    <property type="term" value="F:site-specific DNA-methyltransferase (adenine-specific) activity"/>
    <property type="evidence" value="ECO:0007669"/>
    <property type="project" value="UniProtKB-EC"/>
</dbReference>
<dbReference type="RefSeq" id="WP_009056894.1">
    <property type="nucleotide sequence ID" value="NZ_AJYA01000054.1"/>
</dbReference>
<dbReference type="REBASE" id="54383">
    <property type="entry name" value="M.NhaLW7ORF17122P"/>
</dbReference>
<dbReference type="EC" id="2.1.1.72" evidence="2"/>
<evidence type="ECO:0000313" key="8">
    <source>
        <dbReference type="EMBL" id="EIM73838.1"/>
    </source>
</evidence>
<protein>
    <recommendedName>
        <fullName evidence="2">site-specific DNA-methyltransferase (adenine-specific)</fullName>
        <ecNumber evidence="2">2.1.1.72</ecNumber>
    </recommendedName>
</protein>